<organism evidence="1 2">
    <name type="scientific">Streptococcus pseudopneumoniae</name>
    <dbReference type="NCBI Taxonomy" id="257758"/>
    <lineage>
        <taxon>Bacteria</taxon>
        <taxon>Bacillati</taxon>
        <taxon>Bacillota</taxon>
        <taxon>Bacilli</taxon>
        <taxon>Lactobacillales</taxon>
        <taxon>Streptococcaceae</taxon>
        <taxon>Streptococcus</taxon>
    </lineage>
</organism>
<proteinExistence type="predicted"/>
<evidence type="ECO:0000313" key="2">
    <source>
        <dbReference type="Proteomes" id="UP000048179"/>
    </source>
</evidence>
<dbReference type="AlphaFoldDB" id="A0A2P0A2L0"/>
<protein>
    <submittedName>
        <fullName evidence="1">Capsular polysaccharide biosynthesis protein</fullName>
    </submittedName>
</protein>
<name>A0A2P0A2L0_9STRE</name>
<accession>A0A2P0A2L0</accession>
<gene>
    <name evidence="1" type="ORF">ERS020247_02005</name>
</gene>
<dbReference type="Proteomes" id="UP000048179">
    <property type="component" value="Unassembled WGS sequence"/>
</dbReference>
<dbReference type="InterPro" id="IPR037226">
    <property type="entry name" value="CAC2185-like_sf"/>
</dbReference>
<dbReference type="EMBL" id="CFGT01000036">
    <property type="protein sequence ID" value="CEY66505.1"/>
    <property type="molecule type" value="Genomic_DNA"/>
</dbReference>
<dbReference type="SUPFAM" id="SSF142795">
    <property type="entry name" value="CAC2185-like"/>
    <property type="match status" value="1"/>
</dbReference>
<evidence type="ECO:0000313" key="1">
    <source>
        <dbReference type="EMBL" id="CEY66505.1"/>
    </source>
</evidence>
<dbReference type="InterPro" id="IPR015037">
    <property type="entry name" value="DUF1919"/>
</dbReference>
<sequence>MGKKKKRINWDNLYFKFDNKDSASEEILNKMDNLPYSNKLILVNRPYKNLKSQCVIPGQEHLPELAIMSDPLNTFDIMAWLKKVAMLFKCKLLRCSI</sequence>
<reference evidence="1 2" key="1">
    <citation type="submission" date="2015-03" db="EMBL/GenBank/DDBJ databases">
        <authorList>
            <consortium name="Pathogen Informatics"/>
        </authorList>
    </citation>
    <scope>NUCLEOTIDE SEQUENCE [LARGE SCALE GENOMIC DNA]</scope>
    <source>
        <strain evidence="1 2">SMRU737</strain>
    </source>
</reference>
<dbReference type="Pfam" id="PF08942">
    <property type="entry name" value="DUF1919"/>
    <property type="match status" value="1"/>
</dbReference>